<evidence type="ECO:0000256" key="1">
    <source>
        <dbReference type="SAM" id="MobiDB-lite"/>
    </source>
</evidence>
<dbReference type="AlphaFoldDB" id="A0A645GLQ3"/>
<feature type="compositionally biased region" description="Low complexity" evidence="1">
    <location>
        <begin position="31"/>
        <end position="43"/>
    </location>
</feature>
<organism evidence="2">
    <name type="scientific">bioreactor metagenome</name>
    <dbReference type="NCBI Taxonomy" id="1076179"/>
    <lineage>
        <taxon>unclassified sequences</taxon>
        <taxon>metagenomes</taxon>
        <taxon>ecological metagenomes</taxon>
    </lineage>
</organism>
<comment type="caution">
    <text evidence="2">The sequence shown here is derived from an EMBL/GenBank/DDBJ whole genome shotgun (WGS) entry which is preliminary data.</text>
</comment>
<evidence type="ECO:0000313" key="2">
    <source>
        <dbReference type="EMBL" id="MPN27848.1"/>
    </source>
</evidence>
<reference evidence="2" key="1">
    <citation type="submission" date="2019-08" db="EMBL/GenBank/DDBJ databases">
        <authorList>
            <person name="Kucharzyk K."/>
            <person name="Murdoch R.W."/>
            <person name="Higgins S."/>
            <person name="Loffler F."/>
        </authorList>
    </citation>
    <scope>NUCLEOTIDE SEQUENCE</scope>
</reference>
<protein>
    <submittedName>
        <fullName evidence="2">Uncharacterized protein</fullName>
    </submittedName>
</protein>
<feature type="compositionally biased region" description="Polar residues" evidence="1">
    <location>
        <begin position="21"/>
        <end position="30"/>
    </location>
</feature>
<sequence>MRKASAAVVGSPTVGPEAITAGSSPGTSEIASVSSGAGQAASARRPPLIAERCLRTQLISPIAAPERNKASVSARFCASVIPGAGAASSAEPPPEISASTRSLALSPETRARIRAAAAAPAASGTGCAASTISMREQGTPCP</sequence>
<proteinExistence type="predicted"/>
<feature type="region of interest" description="Disordered" evidence="1">
    <location>
        <begin position="1"/>
        <end position="46"/>
    </location>
</feature>
<name>A0A645GLQ3_9ZZZZ</name>
<dbReference type="EMBL" id="VSSQ01077876">
    <property type="protein sequence ID" value="MPN27848.1"/>
    <property type="molecule type" value="Genomic_DNA"/>
</dbReference>
<feature type="compositionally biased region" description="Low complexity" evidence="1">
    <location>
        <begin position="116"/>
        <end position="133"/>
    </location>
</feature>
<gene>
    <name evidence="2" type="ORF">SDC9_175282</name>
</gene>
<feature type="region of interest" description="Disordered" evidence="1">
    <location>
        <begin position="116"/>
        <end position="142"/>
    </location>
</feature>
<accession>A0A645GLQ3</accession>